<feature type="domain" description="BRCT" evidence="3">
    <location>
        <begin position="149"/>
        <end position="219"/>
    </location>
</feature>
<dbReference type="Proteomes" id="UP000585474">
    <property type="component" value="Unassembled WGS sequence"/>
</dbReference>
<evidence type="ECO:0000313" key="4">
    <source>
        <dbReference type="EMBL" id="GFY96549.1"/>
    </source>
</evidence>
<reference evidence="4 5" key="1">
    <citation type="submission" date="2019-07" db="EMBL/GenBank/DDBJ databases">
        <title>De Novo Assembly of kiwifruit Actinidia rufa.</title>
        <authorList>
            <person name="Sugita-Konishi S."/>
            <person name="Sato K."/>
            <person name="Mori E."/>
            <person name="Abe Y."/>
            <person name="Kisaki G."/>
            <person name="Hamano K."/>
            <person name="Suezawa K."/>
            <person name="Otani M."/>
            <person name="Fukuda T."/>
            <person name="Manabe T."/>
            <person name="Gomi K."/>
            <person name="Tabuchi M."/>
            <person name="Akimitsu K."/>
            <person name="Kataoka I."/>
        </authorList>
    </citation>
    <scope>NUCLEOTIDE SEQUENCE [LARGE SCALE GENOMIC DNA]</scope>
    <source>
        <strain evidence="5">cv. Fuchu</strain>
    </source>
</reference>
<dbReference type="PANTHER" id="PTHR13561:SF20">
    <property type="entry name" value="DNA TOPOISOMERASE 2-BINDING PROTEIN 1"/>
    <property type="match status" value="1"/>
</dbReference>
<dbReference type="PROSITE" id="PS50172">
    <property type="entry name" value="BRCT"/>
    <property type="match status" value="1"/>
</dbReference>
<feature type="region of interest" description="Disordered" evidence="2">
    <location>
        <begin position="117"/>
        <end position="141"/>
    </location>
</feature>
<dbReference type="InterPro" id="IPR001357">
    <property type="entry name" value="BRCT_dom"/>
</dbReference>
<accession>A0A7J0FEF5</accession>
<dbReference type="Gene3D" id="3.40.50.10190">
    <property type="entry name" value="BRCT domain"/>
    <property type="match status" value="1"/>
</dbReference>
<dbReference type="InterPro" id="IPR036420">
    <property type="entry name" value="BRCT_dom_sf"/>
</dbReference>
<organism evidence="4 5">
    <name type="scientific">Actinidia rufa</name>
    <dbReference type="NCBI Taxonomy" id="165716"/>
    <lineage>
        <taxon>Eukaryota</taxon>
        <taxon>Viridiplantae</taxon>
        <taxon>Streptophyta</taxon>
        <taxon>Embryophyta</taxon>
        <taxon>Tracheophyta</taxon>
        <taxon>Spermatophyta</taxon>
        <taxon>Magnoliopsida</taxon>
        <taxon>eudicotyledons</taxon>
        <taxon>Gunneridae</taxon>
        <taxon>Pentapetalae</taxon>
        <taxon>asterids</taxon>
        <taxon>Ericales</taxon>
        <taxon>Actinidiaceae</taxon>
        <taxon>Actinidia</taxon>
    </lineage>
</organism>
<keyword evidence="1" id="KW-0677">Repeat</keyword>
<keyword evidence="5" id="KW-1185">Reference proteome</keyword>
<dbReference type="PANTHER" id="PTHR13561">
    <property type="entry name" value="DNA REPLICATION REGULATOR DPB11-RELATED"/>
    <property type="match status" value="1"/>
</dbReference>
<evidence type="ECO:0000256" key="1">
    <source>
        <dbReference type="ARBA" id="ARBA00022737"/>
    </source>
</evidence>
<proteinExistence type="predicted"/>
<protein>
    <submittedName>
        <fullName evidence="4">Transcription coactivator</fullName>
    </submittedName>
</protein>
<comment type="caution">
    <text evidence="4">The sequence shown here is derived from an EMBL/GenBank/DDBJ whole genome shotgun (WGS) entry which is preliminary data.</text>
</comment>
<dbReference type="EMBL" id="BJWL01000011">
    <property type="protein sequence ID" value="GFY96549.1"/>
    <property type="molecule type" value="Genomic_DNA"/>
</dbReference>
<dbReference type="GO" id="GO:0033314">
    <property type="term" value="P:mitotic DNA replication checkpoint signaling"/>
    <property type="evidence" value="ECO:0007669"/>
    <property type="project" value="TreeGrafter"/>
</dbReference>
<feature type="compositionally biased region" description="Polar residues" evidence="2">
    <location>
        <begin position="117"/>
        <end position="134"/>
    </location>
</feature>
<evidence type="ECO:0000259" key="3">
    <source>
        <dbReference type="PROSITE" id="PS50172"/>
    </source>
</evidence>
<dbReference type="GO" id="GO:0006270">
    <property type="term" value="P:DNA replication initiation"/>
    <property type="evidence" value="ECO:0007669"/>
    <property type="project" value="TreeGrafter"/>
</dbReference>
<dbReference type="AlphaFoldDB" id="A0A7J0FEF5"/>
<evidence type="ECO:0000256" key="2">
    <source>
        <dbReference type="SAM" id="MobiDB-lite"/>
    </source>
</evidence>
<name>A0A7J0FEF5_9ERIC</name>
<evidence type="ECO:0000313" key="5">
    <source>
        <dbReference type="Proteomes" id="UP000585474"/>
    </source>
</evidence>
<gene>
    <name evidence="4" type="ORF">Acr_11g0008550</name>
</gene>
<dbReference type="GO" id="GO:0007095">
    <property type="term" value="P:mitotic G2 DNA damage checkpoint signaling"/>
    <property type="evidence" value="ECO:0007669"/>
    <property type="project" value="TreeGrafter"/>
</dbReference>
<sequence length="219" mass="24223">MPIRLLNLYQIGCRFLWSGRLQLWVSFMWLEPCGLKIVIMKRKKFLSFGGTLLIICFFPKDPVCSSKGASMGMDGVKQGKTSSVQLISPDDQLRGATNSAFDIPLVKSKDLKVNLNGDSSSRATVRSDKQSQLCAPNGKEKDQWKTQLQTSNIIQDVQSSRRAEIIEWVSQGGGAVVDEQAEQNVHFTVECHGVVPSPADASKSTHVSSHWIRSCLEVP</sequence>